<dbReference type="InterPro" id="IPR025660">
    <property type="entry name" value="Pept_his_AS"/>
</dbReference>
<dbReference type="PROSITE" id="PS00640">
    <property type="entry name" value="THIOL_PROTEASE_ASN"/>
    <property type="match status" value="1"/>
</dbReference>
<evidence type="ECO:0000313" key="4">
    <source>
        <dbReference type="EMBL" id="CAJ0558921.1"/>
    </source>
</evidence>
<dbReference type="SMART" id="SM00645">
    <property type="entry name" value="Pept_C1"/>
    <property type="match status" value="1"/>
</dbReference>
<dbReference type="InterPro" id="IPR039417">
    <property type="entry name" value="Peptidase_C1A_papain-like"/>
</dbReference>
<evidence type="ECO:0000313" key="5">
    <source>
        <dbReference type="Proteomes" id="UP001177023"/>
    </source>
</evidence>
<proteinExistence type="inferred from homology"/>
<evidence type="ECO:0000256" key="2">
    <source>
        <dbReference type="ARBA" id="ARBA00023157"/>
    </source>
</evidence>
<dbReference type="InterPro" id="IPR025661">
    <property type="entry name" value="Pept_asp_AS"/>
</dbReference>
<keyword evidence="2" id="KW-1015">Disulfide bond</keyword>
<dbReference type="AlphaFoldDB" id="A0AA36FTW3"/>
<dbReference type="CDD" id="cd02248">
    <property type="entry name" value="Peptidase_C1A"/>
    <property type="match status" value="1"/>
</dbReference>
<keyword evidence="5" id="KW-1185">Reference proteome</keyword>
<dbReference type="InterPro" id="IPR038765">
    <property type="entry name" value="Papain-like_cys_pep_sf"/>
</dbReference>
<dbReference type="EMBL" id="CATQJA010000285">
    <property type="protein sequence ID" value="CAJ0558921.1"/>
    <property type="molecule type" value="Genomic_DNA"/>
</dbReference>
<dbReference type="GO" id="GO:0008234">
    <property type="term" value="F:cysteine-type peptidase activity"/>
    <property type="evidence" value="ECO:0007669"/>
    <property type="project" value="InterPro"/>
</dbReference>
<accession>A0AA36FTW3</accession>
<evidence type="ECO:0000259" key="3">
    <source>
        <dbReference type="SMART" id="SM00645"/>
    </source>
</evidence>
<dbReference type="InterPro" id="IPR000668">
    <property type="entry name" value="Peptidase_C1A_C"/>
</dbReference>
<evidence type="ECO:0000256" key="1">
    <source>
        <dbReference type="ARBA" id="ARBA00008455"/>
    </source>
</evidence>
<feature type="non-terminal residue" evidence="4">
    <location>
        <position position="252"/>
    </location>
</feature>
<dbReference type="InterPro" id="IPR013128">
    <property type="entry name" value="Peptidase_C1A"/>
</dbReference>
<gene>
    <name evidence="4" type="ORF">MSPICULIGERA_LOCUS1114</name>
</gene>
<sequence length="252" mass="28874">MSGKYLGHDYELGETSFMDWSDEELKQMAFPTHALPKPMQKHIDLSEPKIPRKSRATRKNYDWRNKRIGDKRRSYSEEYLVDCSMSEWGCSGGWSRFALEYIEMFGIPRGAQYPYVSGPKRSPADCNETVNVEYPISKVEFLTGNVSRAMEFVKNKGPIIASMYFCRDFLYYKSGIYAGHCDPQATNYIGGHSVAIIGYGTSRKGINYWLARNSWGTGWGADGYFMIKRGANIASFETWELLAPERKIFDVD</sequence>
<feature type="domain" description="Peptidase C1A papain C-terminal" evidence="3">
    <location>
        <begin position="57"/>
        <end position="238"/>
    </location>
</feature>
<dbReference type="GO" id="GO:0006508">
    <property type="term" value="P:proteolysis"/>
    <property type="evidence" value="ECO:0007669"/>
    <property type="project" value="InterPro"/>
</dbReference>
<comment type="caution">
    <text evidence="4">The sequence shown here is derived from an EMBL/GenBank/DDBJ whole genome shotgun (WGS) entry which is preliminary data.</text>
</comment>
<dbReference type="PROSITE" id="PS00639">
    <property type="entry name" value="THIOL_PROTEASE_HIS"/>
    <property type="match status" value="1"/>
</dbReference>
<dbReference type="SUPFAM" id="SSF54001">
    <property type="entry name" value="Cysteine proteinases"/>
    <property type="match status" value="1"/>
</dbReference>
<dbReference type="Gene3D" id="3.90.70.10">
    <property type="entry name" value="Cysteine proteinases"/>
    <property type="match status" value="1"/>
</dbReference>
<dbReference type="Proteomes" id="UP001177023">
    <property type="component" value="Unassembled WGS sequence"/>
</dbReference>
<protein>
    <recommendedName>
        <fullName evidence="3">Peptidase C1A papain C-terminal domain-containing protein</fullName>
    </recommendedName>
</protein>
<reference evidence="4" key="1">
    <citation type="submission" date="2023-06" db="EMBL/GenBank/DDBJ databases">
        <authorList>
            <person name="Delattre M."/>
        </authorList>
    </citation>
    <scope>NUCLEOTIDE SEQUENCE</scope>
    <source>
        <strain evidence="4">AF72</strain>
    </source>
</reference>
<dbReference type="PANTHER" id="PTHR12411">
    <property type="entry name" value="CYSTEINE PROTEASE FAMILY C1-RELATED"/>
    <property type="match status" value="1"/>
</dbReference>
<organism evidence="4 5">
    <name type="scientific">Mesorhabditis spiculigera</name>
    <dbReference type="NCBI Taxonomy" id="96644"/>
    <lineage>
        <taxon>Eukaryota</taxon>
        <taxon>Metazoa</taxon>
        <taxon>Ecdysozoa</taxon>
        <taxon>Nematoda</taxon>
        <taxon>Chromadorea</taxon>
        <taxon>Rhabditida</taxon>
        <taxon>Rhabditina</taxon>
        <taxon>Rhabditomorpha</taxon>
        <taxon>Rhabditoidea</taxon>
        <taxon>Rhabditidae</taxon>
        <taxon>Mesorhabditinae</taxon>
        <taxon>Mesorhabditis</taxon>
    </lineage>
</organism>
<name>A0AA36FTW3_9BILA</name>
<comment type="similarity">
    <text evidence="1">Belongs to the peptidase C1 family.</text>
</comment>
<dbReference type="Pfam" id="PF00112">
    <property type="entry name" value="Peptidase_C1"/>
    <property type="match status" value="1"/>
</dbReference>